<dbReference type="SUPFAM" id="SSF53300">
    <property type="entry name" value="vWA-like"/>
    <property type="match status" value="1"/>
</dbReference>
<keyword evidence="3" id="KW-1185">Reference proteome</keyword>
<name>A0ABY6UK52_BIOOC</name>
<evidence type="ECO:0000313" key="3">
    <source>
        <dbReference type="Proteomes" id="UP000766486"/>
    </source>
</evidence>
<organism evidence="2 3">
    <name type="scientific">Bionectria ochroleuca</name>
    <name type="common">Gliocladium roseum</name>
    <dbReference type="NCBI Taxonomy" id="29856"/>
    <lineage>
        <taxon>Eukaryota</taxon>
        <taxon>Fungi</taxon>
        <taxon>Dikarya</taxon>
        <taxon>Ascomycota</taxon>
        <taxon>Pezizomycotina</taxon>
        <taxon>Sordariomycetes</taxon>
        <taxon>Hypocreomycetidae</taxon>
        <taxon>Hypocreales</taxon>
        <taxon>Bionectriaceae</taxon>
        <taxon>Clonostachys</taxon>
    </lineage>
</organism>
<evidence type="ECO:0000313" key="2">
    <source>
        <dbReference type="EMBL" id="VUC31584.1"/>
    </source>
</evidence>
<dbReference type="EMBL" id="CABFNS010000833">
    <property type="protein sequence ID" value="VUC31584.1"/>
    <property type="molecule type" value="Genomic_DNA"/>
</dbReference>
<gene>
    <name evidence="2" type="ORF">CLO192961_LOCUS305581</name>
</gene>
<feature type="chain" id="PRO_5045740268" description="VWFA domain-containing protein" evidence="1">
    <location>
        <begin position="19"/>
        <end position="428"/>
    </location>
</feature>
<evidence type="ECO:0000256" key="1">
    <source>
        <dbReference type="SAM" id="SignalP"/>
    </source>
</evidence>
<sequence length="428" mass="48555">MWSIGCIIVEAAVWLAFGERGRQDFIKKRKQETSKLIDLRNLGYSDCFHDGSAALRCIGEYVDLMKHHGRQSDEITRQIVKLATKDLLIEEDSRINSLNLFTRLRMILNAERHIEMSSPSHPNEVYSTPNSSTVRSEMHQQILTVQPLRGEPGIISPLELSEDEDILKLPALGTATQPVRPGKLTGSTPSNADGMGVSIDQLISWINVEKTGHNNELPGWKLVQDQLKGRHFCLTSSLWEQDTYNKTKIFLIDNSNSMQEYRTELLQWVFGLGYLVKKLDPDRGEIRCTSDLTEIFKFKKATDARNFVSGRFVIGKGSTCNMEEALYRVVDNIRRPAHMVPRLPYITRFGNDPKKTTLLVFTDGVWNSSREDGVMGADAPIESLIKHMKQSDIGRPNISIQFLRFGSEPVGIRRLESLDDDLGKRHEL</sequence>
<accession>A0ABY6UK52</accession>
<keyword evidence="1" id="KW-0732">Signal</keyword>
<reference evidence="2 3" key="1">
    <citation type="submission" date="2019-06" db="EMBL/GenBank/DDBJ databases">
        <authorList>
            <person name="Broberg M."/>
        </authorList>
    </citation>
    <scope>NUCLEOTIDE SEQUENCE [LARGE SCALE GENOMIC DNA]</scope>
</reference>
<comment type="caution">
    <text evidence="2">The sequence shown here is derived from an EMBL/GenBank/DDBJ whole genome shotgun (WGS) entry which is preliminary data.</text>
</comment>
<feature type="signal peptide" evidence="1">
    <location>
        <begin position="1"/>
        <end position="18"/>
    </location>
</feature>
<dbReference type="Proteomes" id="UP000766486">
    <property type="component" value="Unassembled WGS sequence"/>
</dbReference>
<proteinExistence type="predicted"/>
<dbReference type="InterPro" id="IPR036465">
    <property type="entry name" value="vWFA_dom_sf"/>
</dbReference>
<evidence type="ECO:0008006" key="4">
    <source>
        <dbReference type="Google" id="ProtNLM"/>
    </source>
</evidence>
<protein>
    <recommendedName>
        <fullName evidence="4">VWFA domain-containing protein</fullName>
    </recommendedName>
</protein>